<evidence type="ECO:0000313" key="1">
    <source>
        <dbReference type="EMBL" id="MBR0671168.1"/>
    </source>
</evidence>
<organism evidence="1 2">
    <name type="scientific">Neoroseomonas soli</name>
    <dbReference type="NCBI Taxonomy" id="1081025"/>
    <lineage>
        <taxon>Bacteria</taxon>
        <taxon>Pseudomonadati</taxon>
        <taxon>Pseudomonadota</taxon>
        <taxon>Alphaproteobacteria</taxon>
        <taxon>Acetobacterales</taxon>
        <taxon>Acetobacteraceae</taxon>
        <taxon>Neoroseomonas</taxon>
    </lineage>
</organism>
<gene>
    <name evidence="1" type="ORF">GXW76_08275</name>
</gene>
<sequence length="104" mass="11152">MSQDIEQLVIATGMLVRETKQQLRGESEALLQAVGALAREERKRVDRAISGVAAVVAAGTANAAALVAPAATAAEARRDVLLRRRTDTMATLLHWLERCVDDDG</sequence>
<protein>
    <submittedName>
        <fullName evidence="1">Uncharacterized protein</fullName>
    </submittedName>
</protein>
<dbReference type="AlphaFoldDB" id="A0A9X9WVI9"/>
<comment type="caution">
    <text evidence="1">The sequence shown here is derived from an EMBL/GenBank/DDBJ whole genome shotgun (WGS) entry which is preliminary data.</text>
</comment>
<dbReference type="EMBL" id="JAAEDM010000015">
    <property type="protein sequence ID" value="MBR0671168.1"/>
    <property type="molecule type" value="Genomic_DNA"/>
</dbReference>
<dbReference type="Proteomes" id="UP001138751">
    <property type="component" value="Unassembled WGS sequence"/>
</dbReference>
<keyword evidence="2" id="KW-1185">Reference proteome</keyword>
<name>A0A9X9WVI9_9PROT</name>
<evidence type="ECO:0000313" key="2">
    <source>
        <dbReference type="Proteomes" id="UP001138751"/>
    </source>
</evidence>
<reference evidence="1" key="1">
    <citation type="submission" date="2020-01" db="EMBL/GenBank/DDBJ databases">
        <authorList>
            <person name="Rat A."/>
        </authorList>
    </citation>
    <scope>NUCLEOTIDE SEQUENCE</scope>
    <source>
        <strain evidence="1">LMG 31231</strain>
    </source>
</reference>
<proteinExistence type="predicted"/>
<accession>A0A9X9WVI9</accession>
<dbReference type="RefSeq" id="WP_211861538.1">
    <property type="nucleotide sequence ID" value="NZ_JAAEDM010000015.1"/>
</dbReference>
<reference evidence="1" key="2">
    <citation type="journal article" date="2021" name="Syst. Appl. Microbiol.">
        <title>Roseomonas hellenica sp. nov., isolated from roots of wild-growing Alkanna tinctoria.</title>
        <authorList>
            <person name="Rat A."/>
            <person name="Naranjo H.D."/>
            <person name="Lebbe L."/>
            <person name="Cnockaert M."/>
            <person name="Krigas N."/>
            <person name="Grigoriadou K."/>
            <person name="Maloupa E."/>
            <person name="Willems A."/>
        </authorList>
    </citation>
    <scope>NUCLEOTIDE SEQUENCE</scope>
    <source>
        <strain evidence="1">LMG 31231</strain>
    </source>
</reference>